<dbReference type="GO" id="GO:0000176">
    <property type="term" value="C:nuclear exosome (RNase complex)"/>
    <property type="evidence" value="ECO:0007669"/>
    <property type="project" value="TreeGrafter"/>
</dbReference>
<dbReference type="GO" id="GO:0071034">
    <property type="term" value="P:CUT catabolic process"/>
    <property type="evidence" value="ECO:0007669"/>
    <property type="project" value="TreeGrafter"/>
</dbReference>
<gene>
    <name evidence="7" type="ORF">GPM918_LOCUS30967</name>
    <name evidence="6" type="ORF">OVA965_LOCUS24353</name>
    <name evidence="9" type="ORF">SRO942_LOCUS31599</name>
    <name evidence="8" type="ORF">TMI583_LOCUS25073</name>
</gene>
<dbReference type="GO" id="GO:0071038">
    <property type="term" value="P:TRAMP-dependent tRNA surveillance pathway"/>
    <property type="evidence" value="ECO:0007669"/>
    <property type="project" value="TreeGrafter"/>
</dbReference>
<dbReference type="PANTHER" id="PTHR21321">
    <property type="entry name" value="PNAS-3 RELATED"/>
    <property type="match status" value="1"/>
</dbReference>
<comment type="subcellular location">
    <subcellularLocation>
        <location evidence="1">Nucleus</location>
    </subcellularLocation>
</comment>
<dbReference type="GO" id="GO:0003723">
    <property type="term" value="F:RNA binding"/>
    <property type="evidence" value="ECO:0007669"/>
    <property type="project" value="UniProtKB-KW"/>
</dbReference>
<keyword evidence="3" id="KW-0694">RNA-binding</keyword>
<evidence type="ECO:0000256" key="1">
    <source>
        <dbReference type="ARBA" id="ARBA00004123"/>
    </source>
</evidence>
<evidence type="ECO:0000313" key="6">
    <source>
        <dbReference type="EMBL" id="CAF1208962.1"/>
    </source>
</evidence>
<dbReference type="AlphaFoldDB" id="A0A815HCN7"/>
<sequence length="311" mass="35904">MNLNFCYHLPSIRMTTEMGLKSSYYLPGDRLLDDSYAEYHGVSNYQSKLISDTQQNQRQQPQQIQNHMVLKIYSPTKDDYVLGIVIIRGNDFFLIDINSTESAILSMQSFENGCCPNRVKMNRLSIVYARVSRADLWCQTELSCCSPNINKKYNKSNIFGVIENGYLIRCSLNLCVKLQNTSLLSRLTKIVKGFQIIPSVNGFIWYTTTSTNSLIVVKNILLKHETIDNVDELCHEYSLLMDTLRKQDETYHSKTTENLHLSRNNNEKMELDKSQSKMIEMSEKQSENDSELVDVDDSMNQRTISDENNDH</sequence>
<protein>
    <recommendedName>
        <fullName evidence="5">K Homology domain-containing protein</fullName>
    </recommendedName>
</protein>
<dbReference type="InterPro" id="IPR012340">
    <property type="entry name" value="NA-bd_OB-fold"/>
</dbReference>
<dbReference type="EMBL" id="CAJOBA010036163">
    <property type="protein sequence ID" value="CAF4018071.1"/>
    <property type="molecule type" value="Genomic_DNA"/>
</dbReference>
<dbReference type="GO" id="GO:0000177">
    <property type="term" value="C:cytoplasmic exosome (RNase complex)"/>
    <property type="evidence" value="ECO:0007669"/>
    <property type="project" value="TreeGrafter"/>
</dbReference>
<dbReference type="Proteomes" id="UP000682733">
    <property type="component" value="Unassembled WGS sequence"/>
</dbReference>
<dbReference type="EMBL" id="CAJNOK010014630">
    <property type="protein sequence ID" value="CAF1208962.1"/>
    <property type="molecule type" value="Genomic_DNA"/>
</dbReference>
<evidence type="ECO:0000313" key="10">
    <source>
        <dbReference type="Proteomes" id="UP000663829"/>
    </source>
</evidence>
<dbReference type="EMBL" id="CAJNOQ010014959">
    <property type="protein sequence ID" value="CAF1352188.1"/>
    <property type="molecule type" value="Genomic_DNA"/>
</dbReference>
<reference evidence="7" key="1">
    <citation type="submission" date="2021-02" db="EMBL/GenBank/DDBJ databases">
        <authorList>
            <person name="Nowell W R."/>
        </authorList>
    </citation>
    <scope>NUCLEOTIDE SEQUENCE</scope>
</reference>
<name>A0A815HCN7_9BILA</name>
<dbReference type="Proteomes" id="UP000663829">
    <property type="component" value="Unassembled WGS sequence"/>
</dbReference>
<keyword evidence="2" id="KW-0271">Exosome</keyword>
<evidence type="ECO:0000256" key="3">
    <source>
        <dbReference type="ARBA" id="ARBA00022884"/>
    </source>
</evidence>
<dbReference type="GO" id="GO:0000467">
    <property type="term" value="P:exonucleolytic trimming to generate mature 3'-end of 5.8S rRNA from tricistronic rRNA transcript (SSU-rRNA, 5.8S rRNA, LSU-rRNA)"/>
    <property type="evidence" value="ECO:0007669"/>
    <property type="project" value="TreeGrafter"/>
</dbReference>
<dbReference type="SUPFAM" id="SSF50249">
    <property type="entry name" value="Nucleic acid-binding proteins"/>
    <property type="match status" value="1"/>
</dbReference>
<dbReference type="Pfam" id="PF21262">
    <property type="entry name" value="RRP40_S1"/>
    <property type="match status" value="1"/>
</dbReference>
<dbReference type="GO" id="GO:0034475">
    <property type="term" value="P:U4 snRNA 3'-end processing"/>
    <property type="evidence" value="ECO:0007669"/>
    <property type="project" value="TreeGrafter"/>
</dbReference>
<dbReference type="InterPro" id="IPR004088">
    <property type="entry name" value="KH_dom_type_1"/>
</dbReference>
<evidence type="ECO:0000256" key="4">
    <source>
        <dbReference type="SAM" id="MobiDB-lite"/>
    </source>
</evidence>
<evidence type="ECO:0000259" key="5">
    <source>
        <dbReference type="Pfam" id="PF15985"/>
    </source>
</evidence>
<dbReference type="InterPro" id="IPR026699">
    <property type="entry name" value="Exosome_RNA_bind1/RRP40/RRP4"/>
</dbReference>
<dbReference type="PANTHER" id="PTHR21321:SF1">
    <property type="entry name" value="EXOSOME COMPLEX COMPONENT RRP40"/>
    <property type="match status" value="1"/>
</dbReference>
<accession>A0A815HCN7</accession>
<dbReference type="GO" id="GO:0071051">
    <property type="term" value="P:poly(A)-dependent snoRNA 3'-end processing"/>
    <property type="evidence" value="ECO:0007669"/>
    <property type="project" value="TreeGrafter"/>
</dbReference>
<dbReference type="OrthoDB" id="340500at2759"/>
<comment type="caution">
    <text evidence="7">The sequence shown here is derived from an EMBL/GenBank/DDBJ whole genome shotgun (WGS) entry which is preliminary data.</text>
</comment>
<feature type="compositionally biased region" description="Basic and acidic residues" evidence="4">
    <location>
        <begin position="268"/>
        <end position="287"/>
    </location>
</feature>
<feature type="compositionally biased region" description="Acidic residues" evidence="4">
    <location>
        <begin position="288"/>
        <end position="297"/>
    </location>
</feature>
<evidence type="ECO:0000256" key="2">
    <source>
        <dbReference type="ARBA" id="ARBA00022835"/>
    </source>
</evidence>
<dbReference type="Pfam" id="PF15985">
    <property type="entry name" value="KH_6"/>
    <property type="match status" value="1"/>
</dbReference>
<evidence type="ECO:0000313" key="9">
    <source>
        <dbReference type="EMBL" id="CAF4223095.1"/>
    </source>
</evidence>
<evidence type="ECO:0000313" key="7">
    <source>
        <dbReference type="EMBL" id="CAF1352188.1"/>
    </source>
</evidence>
<dbReference type="Gene3D" id="2.40.50.140">
    <property type="entry name" value="Nucleic acid-binding proteins"/>
    <property type="match status" value="1"/>
</dbReference>
<dbReference type="EMBL" id="CAJOBC010064978">
    <property type="protein sequence ID" value="CAF4223095.1"/>
    <property type="molecule type" value="Genomic_DNA"/>
</dbReference>
<dbReference type="InterPro" id="IPR036612">
    <property type="entry name" value="KH_dom_type_1_sf"/>
</dbReference>
<dbReference type="Proteomes" id="UP000677228">
    <property type="component" value="Unassembled WGS sequence"/>
</dbReference>
<feature type="domain" description="K Homology" evidence="5">
    <location>
        <begin position="165"/>
        <end position="209"/>
    </location>
</feature>
<feature type="region of interest" description="Disordered" evidence="4">
    <location>
        <begin position="268"/>
        <end position="311"/>
    </location>
</feature>
<dbReference type="SUPFAM" id="SSF54791">
    <property type="entry name" value="Eukaryotic type KH-domain (KH-domain type I)"/>
    <property type="match status" value="1"/>
</dbReference>
<keyword evidence="10" id="KW-1185">Reference proteome</keyword>
<organism evidence="7 10">
    <name type="scientific">Didymodactylos carnosus</name>
    <dbReference type="NCBI Taxonomy" id="1234261"/>
    <lineage>
        <taxon>Eukaryota</taxon>
        <taxon>Metazoa</taxon>
        <taxon>Spiralia</taxon>
        <taxon>Gnathifera</taxon>
        <taxon>Rotifera</taxon>
        <taxon>Eurotatoria</taxon>
        <taxon>Bdelloidea</taxon>
        <taxon>Philodinida</taxon>
        <taxon>Philodinidae</taxon>
        <taxon>Didymodactylos</taxon>
    </lineage>
</organism>
<evidence type="ECO:0000313" key="8">
    <source>
        <dbReference type="EMBL" id="CAF4018071.1"/>
    </source>
</evidence>
<dbReference type="Proteomes" id="UP000681722">
    <property type="component" value="Unassembled WGS sequence"/>
</dbReference>
<proteinExistence type="predicted"/>
<dbReference type="Gene3D" id="3.30.1370.10">
    <property type="entry name" value="K Homology domain, type 1"/>
    <property type="match status" value="1"/>
</dbReference>
<dbReference type="GO" id="GO:0071035">
    <property type="term" value="P:nuclear polyadenylation-dependent rRNA catabolic process"/>
    <property type="evidence" value="ECO:0007669"/>
    <property type="project" value="TreeGrafter"/>
</dbReference>